<evidence type="ECO:0000313" key="15">
    <source>
        <dbReference type="EMBL" id="CAG9772620.1"/>
    </source>
</evidence>
<comment type="subcellular location">
    <subcellularLocation>
        <location evidence="1">Cytoplasm</location>
        <location evidence="1">Cytoplasmic ribonucleoprotein granule</location>
    </subcellularLocation>
</comment>
<dbReference type="Pfam" id="PF18141">
    <property type="entry name" value="UPF1_1B_dom"/>
    <property type="match status" value="1"/>
</dbReference>
<protein>
    <recommendedName>
        <fullName evidence="3">DNA helicase</fullName>
        <ecNumber evidence="3">3.6.4.12</ecNumber>
    </recommendedName>
</protein>
<dbReference type="CDD" id="cd21407">
    <property type="entry name" value="1B_UPF1-like"/>
    <property type="match status" value="1"/>
</dbReference>
<evidence type="ECO:0000256" key="12">
    <source>
        <dbReference type="PROSITE-ProRule" id="PRU01341"/>
    </source>
</evidence>
<dbReference type="InterPro" id="IPR006935">
    <property type="entry name" value="Helicase/UvrB_N"/>
</dbReference>
<evidence type="ECO:0000256" key="6">
    <source>
        <dbReference type="ARBA" id="ARBA00022741"/>
    </source>
</evidence>
<evidence type="ECO:0000259" key="14">
    <source>
        <dbReference type="PROSITE" id="PS51997"/>
    </source>
</evidence>
<evidence type="ECO:0000256" key="4">
    <source>
        <dbReference type="ARBA" id="ARBA00022490"/>
    </source>
</evidence>
<evidence type="ECO:0000256" key="3">
    <source>
        <dbReference type="ARBA" id="ARBA00012551"/>
    </source>
</evidence>
<dbReference type="Gene3D" id="2.40.30.230">
    <property type="match status" value="1"/>
</dbReference>
<dbReference type="PANTHER" id="PTHR10887:SF364">
    <property type="entry name" value="REGULATOR OF NONSENSE TRANSCRIPTS 1"/>
    <property type="match status" value="1"/>
</dbReference>
<keyword evidence="6" id="KW-0547">Nucleotide-binding</keyword>
<keyword evidence="5 12" id="KW-0479">Metal-binding</keyword>
<evidence type="ECO:0000256" key="9">
    <source>
        <dbReference type="ARBA" id="ARBA00022806"/>
    </source>
</evidence>
<keyword evidence="9" id="KW-0347">Helicase</keyword>
<feature type="region of interest" description="C4" evidence="12">
    <location>
        <begin position="159"/>
        <end position="189"/>
    </location>
</feature>
<dbReference type="Pfam" id="PF04851">
    <property type="entry name" value="ResIII"/>
    <property type="match status" value="1"/>
</dbReference>
<dbReference type="GO" id="GO:0003678">
    <property type="term" value="F:DNA helicase activity"/>
    <property type="evidence" value="ECO:0007669"/>
    <property type="project" value="UniProtKB-EC"/>
</dbReference>
<dbReference type="GO" id="GO:0008270">
    <property type="term" value="F:zinc ion binding"/>
    <property type="evidence" value="ECO:0007669"/>
    <property type="project" value="UniProtKB-UniRule"/>
</dbReference>
<dbReference type="GO" id="GO:0036464">
    <property type="term" value="C:cytoplasmic ribonucleoprotein granule"/>
    <property type="evidence" value="ECO:0007669"/>
    <property type="project" value="UniProtKB-SubCell"/>
</dbReference>
<dbReference type="GO" id="GO:0000184">
    <property type="term" value="P:nuclear-transcribed mRNA catabolic process, nonsense-mediated decay"/>
    <property type="evidence" value="ECO:0007669"/>
    <property type="project" value="InterPro"/>
</dbReference>
<evidence type="ECO:0000256" key="13">
    <source>
        <dbReference type="SAM" id="MobiDB-lite"/>
    </source>
</evidence>
<dbReference type="InterPro" id="IPR018999">
    <property type="entry name" value="UPF1_CH/ZBD"/>
</dbReference>
<dbReference type="PROSITE" id="PS51997">
    <property type="entry name" value="UPF1_CH_RICH"/>
    <property type="match status" value="1"/>
</dbReference>
<feature type="region of interest" description="C3H" evidence="12">
    <location>
        <begin position="99"/>
        <end position="131"/>
    </location>
</feature>
<dbReference type="InterPro" id="IPR040812">
    <property type="entry name" value="UPF1_1B_dom"/>
</dbReference>
<dbReference type="Gene3D" id="3.40.50.300">
    <property type="entry name" value="P-loop containing nucleotide triphosphate hydrolases"/>
    <property type="match status" value="2"/>
</dbReference>
<reference evidence="15" key="1">
    <citation type="submission" date="2022-01" db="EMBL/GenBank/DDBJ databases">
        <authorList>
            <person name="King R."/>
        </authorList>
    </citation>
    <scope>NUCLEOTIDE SEQUENCE</scope>
</reference>
<dbReference type="Pfam" id="PF09416">
    <property type="entry name" value="UPF1_Zn_bind"/>
    <property type="match status" value="1"/>
</dbReference>
<evidence type="ECO:0000256" key="2">
    <source>
        <dbReference type="ARBA" id="ARBA00007913"/>
    </source>
</evidence>
<dbReference type="GO" id="GO:0003677">
    <property type="term" value="F:DNA binding"/>
    <property type="evidence" value="ECO:0007669"/>
    <property type="project" value="InterPro"/>
</dbReference>
<proteinExistence type="inferred from homology"/>
<evidence type="ECO:0000256" key="8">
    <source>
        <dbReference type="ARBA" id="ARBA00022801"/>
    </source>
</evidence>
<dbReference type="CDD" id="cd21400">
    <property type="entry name" value="ZBD_UPF1-like"/>
    <property type="match status" value="1"/>
</dbReference>
<feature type="compositionally biased region" description="Polar residues" evidence="13">
    <location>
        <begin position="1022"/>
        <end position="1061"/>
    </location>
</feature>
<feature type="region of interest" description="Disordered" evidence="13">
    <location>
        <begin position="1082"/>
        <end position="1106"/>
    </location>
</feature>
<dbReference type="AlphaFoldDB" id="A0A9N9MXS3"/>
<dbReference type="GO" id="GO:0005524">
    <property type="term" value="F:ATP binding"/>
    <property type="evidence" value="ECO:0007669"/>
    <property type="project" value="UniProtKB-KW"/>
</dbReference>
<dbReference type="GO" id="GO:0003724">
    <property type="term" value="F:RNA helicase activity"/>
    <property type="evidence" value="ECO:0007669"/>
    <property type="project" value="InterPro"/>
</dbReference>
<gene>
    <name evidence="15" type="ORF">CEUTPL_LOCUS13026</name>
</gene>
<feature type="compositionally biased region" description="Basic residues" evidence="13">
    <location>
        <begin position="1011"/>
        <end position="1021"/>
    </location>
</feature>
<dbReference type="GO" id="GO:0016787">
    <property type="term" value="F:hydrolase activity"/>
    <property type="evidence" value="ECO:0007669"/>
    <property type="project" value="UniProtKB-KW"/>
</dbReference>
<dbReference type="Gene3D" id="6.10.140.1240">
    <property type="match status" value="1"/>
</dbReference>
<dbReference type="EMBL" id="OU892284">
    <property type="protein sequence ID" value="CAG9772620.1"/>
    <property type="molecule type" value="Genomic_DNA"/>
</dbReference>
<dbReference type="InterPro" id="IPR027417">
    <property type="entry name" value="P-loop_NTPase"/>
</dbReference>
<dbReference type="InterPro" id="IPR045055">
    <property type="entry name" value="DNA2/NAM7-like"/>
</dbReference>
<keyword evidence="4" id="KW-0963">Cytoplasm</keyword>
<dbReference type="InterPro" id="IPR041677">
    <property type="entry name" value="DNA2/NAM7_AAA_11"/>
</dbReference>
<keyword evidence="11" id="KW-0067">ATP-binding</keyword>
<keyword evidence="8" id="KW-0378">Hydrolase</keyword>
<evidence type="ECO:0000256" key="5">
    <source>
        <dbReference type="ARBA" id="ARBA00022723"/>
    </source>
</evidence>
<evidence type="ECO:0000256" key="7">
    <source>
        <dbReference type="ARBA" id="ARBA00022771"/>
    </source>
</evidence>
<dbReference type="InterPro" id="IPR047187">
    <property type="entry name" value="SF1_C_Upf1"/>
</dbReference>
<dbReference type="CDD" id="cd18808">
    <property type="entry name" value="SF1_C_Upf1"/>
    <property type="match status" value="1"/>
</dbReference>
<dbReference type="GO" id="GO:0003723">
    <property type="term" value="F:RNA binding"/>
    <property type="evidence" value="ECO:0007669"/>
    <property type="project" value="InterPro"/>
</dbReference>
<keyword evidence="7 12" id="KW-0863">Zinc-finger</keyword>
<name>A0A9N9MXS3_9CUCU</name>
<keyword evidence="10 12" id="KW-0862">Zinc</keyword>
<dbReference type="Pfam" id="PF13087">
    <property type="entry name" value="AAA_12"/>
    <property type="match status" value="1"/>
</dbReference>
<comment type="similarity">
    <text evidence="2">Belongs to the DNA2/NAM7 helicase family.</text>
</comment>
<feature type="region of interest" description="CC/SHH/C" evidence="12">
    <location>
        <begin position="113"/>
        <end position="141"/>
    </location>
</feature>
<dbReference type="Pfam" id="PF13086">
    <property type="entry name" value="AAA_11"/>
    <property type="match status" value="1"/>
</dbReference>
<dbReference type="InterPro" id="IPR041679">
    <property type="entry name" value="DNA2/NAM7-like_C"/>
</dbReference>
<evidence type="ECO:0000256" key="10">
    <source>
        <dbReference type="ARBA" id="ARBA00022833"/>
    </source>
</evidence>
<sequence length="1106" mass="124242">MSVDAYGPSSQTLTFLDVDDGGLIGADTQGSECEFTDFTIPSQTQASQQDHAGPKIHGVQLNNNINNKITSVTQVLGELQFEEEDEEFYNSKELPDFACKYCGIHEPNCVVMCNLCKKWFCNGRGNTSGSHIINHLVRAKHKEVTLHKDGPLGETILECYSCGVRNVFVLGFIPAKADSVVVLLCRQPCAAQNSLKDMNWDQDQWKPLIADRCFLTWLVKIPSEQEQLRARQISAQQINKLEELWKENVDATFQDLEKPGVDEEPQQVLLRYEDGYQYQNIFGPLVKLEADYDKRLKESQTQENIEVRWDVGLNKKTIAYFTLAKTDGDMKLMHGDELRLRYVGEMHKSWAGVGHVIKVPDNYGEDIGIELKSCSGAPTECTSNFVVDFIWKSTSFDRMQSALRKFAVDDASVSAYIYHRLLGHEVEEVLFRCHLPKHFSAPNLPDLNRSQVYAVKHALQRPLSLIQGPPGTGKTVTSATIVYQLVKQNGGPVLVCAPSNTAVDQLTEKIHKTDLKVVRLCAKSREAIDSPVSFLALHNQIRKMEANMELQKLQQLKDETGELSSVDEKRYRMLKKLAEKELLEAADVICCTCVGAGDPRLLKLTFHSILIDESMQATEPECMVPVVLGVKQLILVGDHCQLGPVVMCKKAARAGLSQSLFERLVVLGIRPFRLEVQYRMHPELSRFPSDFFYEGSLQNGVSSEERKLAKIDFPWPILDRPMFFLVTQGQEEIAGSGTSYLNRTEASNVEKIATRFLRAGIKPEQIGVITPYEGQRAYLVQYMQYQGSLHSKLYQEIEIASVDAFQGREKDIIIMSCVRSNEHQGIGFLNDPRRLNVALTRAKYGIIIVGNPKVLSKQPLWNHLLSFYKEQKVLVEGPLTNMKESLIQFAKPKKLTNSDNPGSHFMTTSMFDAREAMVPGSVYDRTGSNMNGAGPFGNLGTGFQSTRPMQMDMFGRTHDPIGYIAPDRAQAGLNLPVPVGMFMNMAHIPPRFYNQHQQAMQARQQQPPKGPNRRPPQRQKGRNLSQDQTQPFSQSLQLTQGGMSQPGLSQPGFSLSQPGLSQAELSQDLYMAEYQSQMDGLLSQDSTYQGDRSAFYQPSTQFSQPY</sequence>
<dbReference type="EC" id="3.6.4.12" evidence="3"/>
<dbReference type="CDD" id="cd18039">
    <property type="entry name" value="DEXXQc_UPF1"/>
    <property type="match status" value="1"/>
</dbReference>
<feature type="region of interest" description="Disordered" evidence="13">
    <location>
        <begin position="996"/>
        <end position="1061"/>
    </location>
</feature>
<evidence type="ECO:0000313" key="16">
    <source>
        <dbReference type="Proteomes" id="UP001152799"/>
    </source>
</evidence>
<feature type="compositionally biased region" description="Low complexity" evidence="13">
    <location>
        <begin position="996"/>
        <end position="1006"/>
    </location>
</feature>
<evidence type="ECO:0000256" key="1">
    <source>
        <dbReference type="ARBA" id="ARBA00004331"/>
    </source>
</evidence>
<dbReference type="PANTHER" id="PTHR10887">
    <property type="entry name" value="DNA2/NAM7 HELICASE FAMILY"/>
    <property type="match status" value="1"/>
</dbReference>
<dbReference type="FunFam" id="3.40.50.300:FF:000097">
    <property type="entry name" value="Regulator of nonsense transcripts 1"/>
    <property type="match status" value="1"/>
</dbReference>
<dbReference type="GO" id="GO:1903313">
    <property type="term" value="P:positive regulation of mRNA metabolic process"/>
    <property type="evidence" value="ECO:0007669"/>
    <property type="project" value="UniProtKB-ARBA"/>
</dbReference>
<dbReference type="OrthoDB" id="6513042at2759"/>
<dbReference type="SUPFAM" id="SSF52540">
    <property type="entry name" value="P-loop containing nucleoside triphosphate hydrolases"/>
    <property type="match status" value="1"/>
</dbReference>
<keyword evidence="16" id="KW-1185">Reference proteome</keyword>
<dbReference type="Proteomes" id="UP001152799">
    <property type="component" value="Chromosome 8"/>
</dbReference>
<evidence type="ECO:0000256" key="11">
    <source>
        <dbReference type="ARBA" id="ARBA00022840"/>
    </source>
</evidence>
<dbReference type="FunFam" id="2.40.30.230:FF:000001">
    <property type="entry name" value="Regulator of nonsense transcripts 1"/>
    <property type="match status" value="1"/>
</dbReference>
<organism evidence="15 16">
    <name type="scientific">Ceutorhynchus assimilis</name>
    <name type="common">cabbage seed weevil</name>
    <dbReference type="NCBI Taxonomy" id="467358"/>
    <lineage>
        <taxon>Eukaryota</taxon>
        <taxon>Metazoa</taxon>
        <taxon>Ecdysozoa</taxon>
        <taxon>Arthropoda</taxon>
        <taxon>Hexapoda</taxon>
        <taxon>Insecta</taxon>
        <taxon>Pterygota</taxon>
        <taxon>Neoptera</taxon>
        <taxon>Endopterygota</taxon>
        <taxon>Coleoptera</taxon>
        <taxon>Polyphaga</taxon>
        <taxon>Cucujiformia</taxon>
        <taxon>Curculionidae</taxon>
        <taxon>Ceutorhynchinae</taxon>
        <taxon>Ceutorhynchus</taxon>
    </lineage>
</organism>
<accession>A0A9N9MXS3</accession>
<feature type="domain" description="Upf1" evidence="14">
    <location>
        <begin position="91"/>
        <end position="248"/>
    </location>
</feature>